<dbReference type="Gene3D" id="1.20.140.10">
    <property type="entry name" value="Butyryl-CoA Dehydrogenase, subunit A, domain 3"/>
    <property type="match status" value="1"/>
</dbReference>
<keyword evidence="3" id="KW-0285">Flavoprotein</keyword>
<organism evidence="7 8">
    <name type="scientific">Tectimicrobiota bacterium</name>
    <dbReference type="NCBI Taxonomy" id="2528274"/>
    <lineage>
        <taxon>Bacteria</taxon>
        <taxon>Pseudomonadati</taxon>
        <taxon>Nitrospinota/Tectimicrobiota group</taxon>
        <taxon>Candidatus Tectimicrobiota</taxon>
    </lineage>
</organism>
<dbReference type="PANTHER" id="PTHR43884:SF12">
    <property type="entry name" value="ISOVALERYL-COA DEHYDROGENASE, MITOCHONDRIAL-RELATED"/>
    <property type="match status" value="1"/>
</dbReference>
<dbReference type="Pfam" id="PF00441">
    <property type="entry name" value="Acyl-CoA_dh_1"/>
    <property type="match status" value="1"/>
</dbReference>
<dbReference type="FunFam" id="1.20.140.10:FF:000001">
    <property type="entry name" value="Acyl-CoA dehydrogenase"/>
    <property type="match status" value="1"/>
</dbReference>
<evidence type="ECO:0000256" key="1">
    <source>
        <dbReference type="ARBA" id="ARBA00001974"/>
    </source>
</evidence>
<dbReference type="PANTHER" id="PTHR43884">
    <property type="entry name" value="ACYL-COA DEHYDROGENASE"/>
    <property type="match status" value="1"/>
</dbReference>
<dbReference type="EMBL" id="JACQRX010000320">
    <property type="protein sequence ID" value="MBI4252261.1"/>
    <property type="molecule type" value="Genomic_DNA"/>
</dbReference>
<dbReference type="GO" id="GO:0003995">
    <property type="term" value="F:acyl-CoA dehydrogenase activity"/>
    <property type="evidence" value="ECO:0007669"/>
    <property type="project" value="InterPro"/>
</dbReference>
<comment type="similarity">
    <text evidence="2">Belongs to the acyl-CoA dehydrogenase family.</text>
</comment>
<comment type="cofactor">
    <cofactor evidence="1">
        <name>FAD</name>
        <dbReference type="ChEBI" id="CHEBI:57692"/>
    </cofactor>
</comment>
<reference evidence="7" key="1">
    <citation type="submission" date="2020-07" db="EMBL/GenBank/DDBJ databases">
        <title>Huge and variable diversity of episymbiotic CPR bacteria and DPANN archaea in groundwater ecosystems.</title>
        <authorList>
            <person name="He C.Y."/>
            <person name="Keren R."/>
            <person name="Whittaker M."/>
            <person name="Farag I.F."/>
            <person name="Doudna J."/>
            <person name="Cate J.H.D."/>
            <person name="Banfield J.F."/>
        </authorList>
    </citation>
    <scope>NUCLEOTIDE SEQUENCE</scope>
    <source>
        <strain evidence="7">NC_groundwater_1370_Ag_S-0.2um_69_93</strain>
    </source>
</reference>
<evidence type="ECO:0000313" key="7">
    <source>
        <dbReference type="EMBL" id="MBI4252261.1"/>
    </source>
</evidence>
<proteinExistence type="inferred from homology"/>
<accession>A0A933E8J2</accession>
<dbReference type="Proteomes" id="UP000752292">
    <property type="component" value="Unassembled WGS sequence"/>
</dbReference>
<comment type="caution">
    <text evidence="7">The sequence shown here is derived from an EMBL/GenBank/DDBJ whole genome shotgun (WGS) entry which is preliminary data.</text>
</comment>
<evidence type="ECO:0000256" key="5">
    <source>
        <dbReference type="ARBA" id="ARBA00023002"/>
    </source>
</evidence>
<feature type="domain" description="Acyl-CoA dehydrogenase/oxidase C-terminal" evidence="6">
    <location>
        <begin position="1"/>
        <end position="124"/>
    </location>
</feature>
<dbReference type="InterPro" id="IPR036250">
    <property type="entry name" value="AcylCo_DH-like_C"/>
</dbReference>
<keyword evidence="5" id="KW-0560">Oxidoreductase</keyword>
<evidence type="ECO:0000256" key="4">
    <source>
        <dbReference type="ARBA" id="ARBA00022827"/>
    </source>
</evidence>
<name>A0A933E8J2_UNCTE</name>
<evidence type="ECO:0000259" key="6">
    <source>
        <dbReference type="Pfam" id="PF00441"/>
    </source>
</evidence>
<evidence type="ECO:0000313" key="8">
    <source>
        <dbReference type="Proteomes" id="UP000752292"/>
    </source>
</evidence>
<protein>
    <submittedName>
        <fullName evidence="7">Acyl-CoA dehydrogenase</fullName>
    </submittedName>
</protein>
<dbReference type="SUPFAM" id="SSF47203">
    <property type="entry name" value="Acyl-CoA dehydrogenase C-terminal domain-like"/>
    <property type="match status" value="1"/>
</dbReference>
<sequence length="126" mass="13632">AAAALDLALSHARERKQFGRPIGSFQAVSHMLAEMHVLVDTARLQVYRFAWLASQGKAGRLEAATLKLYAGEAYKRVADLGVQVMGGYGYIGEAAMERHYRDARLATIGAGTSEVQRNIIAKAIGL</sequence>
<dbReference type="AlphaFoldDB" id="A0A933E8J2"/>
<gene>
    <name evidence="7" type="ORF">HY618_07355</name>
</gene>
<feature type="non-terminal residue" evidence="7">
    <location>
        <position position="1"/>
    </location>
</feature>
<keyword evidence="4" id="KW-0274">FAD</keyword>
<dbReference type="InterPro" id="IPR009075">
    <property type="entry name" value="AcylCo_DH/oxidase_C"/>
</dbReference>
<dbReference type="PROSITE" id="PS00073">
    <property type="entry name" value="ACYL_COA_DH_2"/>
    <property type="match status" value="1"/>
</dbReference>
<dbReference type="InterPro" id="IPR006089">
    <property type="entry name" value="Acyl-CoA_DH_CS"/>
</dbReference>
<evidence type="ECO:0000256" key="2">
    <source>
        <dbReference type="ARBA" id="ARBA00009347"/>
    </source>
</evidence>
<evidence type="ECO:0000256" key="3">
    <source>
        <dbReference type="ARBA" id="ARBA00022630"/>
    </source>
</evidence>